<name>A0A6P4ZED8_BRABE</name>
<evidence type="ECO:0000259" key="5">
    <source>
        <dbReference type="PROSITE" id="PS50070"/>
    </source>
</evidence>
<dbReference type="KEGG" id="bbel:109481509"/>
<dbReference type="PROSITE" id="PS00740">
    <property type="entry name" value="MAM_1"/>
    <property type="match status" value="1"/>
</dbReference>
<dbReference type="PROSITE" id="PS50070">
    <property type="entry name" value="KRINGLE_2"/>
    <property type="match status" value="1"/>
</dbReference>
<dbReference type="PRINTS" id="PR00018">
    <property type="entry name" value="KRINGLE"/>
</dbReference>
<dbReference type="Gene3D" id="2.60.120.200">
    <property type="match status" value="1"/>
</dbReference>
<dbReference type="OrthoDB" id="412155at2759"/>
<dbReference type="CDD" id="cd00108">
    <property type="entry name" value="KR"/>
    <property type="match status" value="1"/>
</dbReference>
<dbReference type="Gene3D" id="2.40.20.10">
    <property type="entry name" value="Plasminogen Kringle 4"/>
    <property type="match status" value="1"/>
</dbReference>
<gene>
    <name evidence="7" type="primary">LOC109481509</name>
</gene>
<dbReference type="SMART" id="SM00137">
    <property type="entry name" value="MAM"/>
    <property type="match status" value="1"/>
</dbReference>
<evidence type="ECO:0000256" key="1">
    <source>
        <dbReference type="ARBA" id="ARBA00022572"/>
    </source>
</evidence>
<organism evidence="6 7">
    <name type="scientific">Branchiostoma belcheri</name>
    <name type="common">Amphioxus</name>
    <dbReference type="NCBI Taxonomy" id="7741"/>
    <lineage>
        <taxon>Eukaryota</taxon>
        <taxon>Metazoa</taxon>
        <taxon>Chordata</taxon>
        <taxon>Cephalochordata</taxon>
        <taxon>Leptocardii</taxon>
        <taxon>Amphioxiformes</taxon>
        <taxon>Branchiostomatidae</taxon>
        <taxon>Branchiostoma</taxon>
    </lineage>
</organism>
<dbReference type="AlphaFoldDB" id="A0A6P4ZED8"/>
<dbReference type="InterPro" id="IPR000001">
    <property type="entry name" value="Kringle"/>
</dbReference>
<evidence type="ECO:0000256" key="3">
    <source>
        <dbReference type="PROSITE-ProRule" id="PRU00121"/>
    </source>
</evidence>
<keyword evidence="1 3" id="KW-0420">Kringle</keyword>
<dbReference type="PANTHER" id="PTHR23282:SF101">
    <property type="entry name" value="MAM DOMAIN-CONTAINING PROTEIN"/>
    <property type="match status" value="1"/>
</dbReference>
<dbReference type="CDD" id="cd06263">
    <property type="entry name" value="MAM"/>
    <property type="match status" value="1"/>
</dbReference>
<protein>
    <submittedName>
        <fullName evidence="7">MAM and LDL-receptor class A domain-containing protein 1-like</fullName>
    </submittedName>
</protein>
<dbReference type="InterPro" id="IPR013806">
    <property type="entry name" value="Kringle-like"/>
</dbReference>
<dbReference type="PANTHER" id="PTHR23282">
    <property type="entry name" value="APICAL ENDOSOMAL GLYCOPROTEIN PRECURSOR"/>
    <property type="match status" value="1"/>
</dbReference>
<dbReference type="InterPro" id="IPR018056">
    <property type="entry name" value="Kringle_CS"/>
</dbReference>
<dbReference type="GeneID" id="109481509"/>
<reference evidence="7" key="1">
    <citation type="submission" date="2025-08" db="UniProtKB">
        <authorList>
            <consortium name="RefSeq"/>
        </authorList>
    </citation>
    <scope>IDENTIFICATION</scope>
    <source>
        <tissue evidence="7">Gonad</tissue>
    </source>
</reference>
<keyword evidence="6" id="KW-1185">Reference proteome</keyword>
<dbReference type="Proteomes" id="UP000515135">
    <property type="component" value="Unplaced"/>
</dbReference>
<proteinExistence type="predicted"/>
<sequence>MCEGPLSDTIFCNSGVICPGLIDCTFETDLCRWTQSTQDNFNWTRHWGATSSLLTGPSFDHTVGDCFMGNGATYRGHVNTTDDGLVCQRWEDQTPHEHEFLDLRTDSLFENYCRNPDGMERPWCYTLDPSVRWQYCPVKPCDQTGYYIYIETSSVQMSDKARLYSPTVYPTSSTMCLRFWYHMYGREINRLNVYIQTGSALPTVPTFQRTGPQGDRWIQAEVEVYSASPYQVVMEGVRGKNVAGDIGLDDITMSTGPCNTEIV</sequence>
<comment type="caution">
    <text evidence="3">Lacks conserved residue(s) required for the propagation of feature annotation.</text>
</comment>
<dbReference type="InterPro" id="IPR051560">
    <property type="entry name" value="MAM_domain-containing"/>
</dbReference>
<dbReference type="InterPro" id="IPR013320">
    <property type="entry name" value="ConA-like_dom_sf"/>
</dbReference>
<evidence type="ECO:0000256" key="2">
    <source>
        <dbReference type="ARBA" id="ARBA00023157"/>
    </source>
</evidence>
<evidence type="ECO:0000259" key="4">
    <source>
        <dbReference type="PROSITE" id="PS50060"/>
    </source>
</evidence>
<evidence type="ECO:0000313" key="7">
    <source>
        <dbReference type="RefSeq" id="XP_019639645.1"/>
    </source>
</evidence>
<dbReference type="PROSITE" id="PS50060">
    <property type="entry name" value="MAM_2"/>
    <property type="match status" value="1"/>
</dbReference>
<evidence type="ECO:0000313" key="6">
    <source>
        <dbReference type="Proteomes" id="UP000515135"/>
    </source>
</evidence>
<dbReference type="GO" id="GO:0016020">
    <property type="term" value="C:membrane"/>
    <property type="evidence" value="ECO:0007669"/>
    <property type="project" value="InterPro"/>
</dbReference>
<feature type="disulfide bond" evidence="3">
    <location>
        <begin position="113"/>
        <end position="136"/>
    </location>
</feature>
<dbReference type="InterPro" id="IPR038178">
    <property type="entry name" value="Kringle_sf"/>
</dbReference>
<accession>A0A6P4ZED8</accession>
<dbReference type="SUPFAM" id="SSF57440">
    <property type="entry name" value="Kringle-like"/>
    <property type="match status" value="1"/>
</dbReference>
<dbReference type="Pfam" id="PF00629">
    <property type="entry name" value="MAM"/>
    <property type="match status" value="2"/>
</dbReference>
<keyword evidence="2 3" id="KW-1015">Disulfide bond</keyword>
<feature type="domain" description="MAM" evidence="4">
    <location>
        <begin position="22"/>
        <end position="260"/>
    </location>
</feature>
<dbReference type="SMART" id="SM00130">
    <property type="entry name" value="KR"/>
    <property type="match status" value="1"/>
</dbReference>
<feature type="domain" description="Kringle" evidence="5">
    <location>
        <begin position="65"/>
        <end position="141"/>
    </location>
</feature>
<dbReference type="InterPro" id="IPR000998">
    <property type="entry name" value="MAM_dom"/>
</dbReference>
<dbReference type="PROSITE" id="PS00021">
    <property type="entry name" value="KRINGLE_1"/>
    <property type="match status" value="1"/>
</dbReference>
<dbReference type="SUPFAM" id="SSF49899">
    <property type="entry name" value="Concanavalin A-like lectins/glucanases"/>
    <property type="match status" value="2"/>
</dbReference>
<dbReference type="RefSeq" id="XP_019639645.1">
    <property type="nucleotide sequence ID" value="XM_019784086.1"/>
</dbReference>